<feature type="coiled-coil region" evidence="1">
    <location>
        <begin position="606"/>
        <end position="633"/>
    </location>
</feature>
<evidence type="ECO:0008006" key="4">
    <source>
        <dbReference type="Google" id="ProtNLM"/>
    </source>
</evidence>
<accession>A0A7W4J5R2</accession>
<dbReference type="EMBL" id="JABEQH010000005">
    <property type="protein sequence ID" value="MBB2175164.1"/>
    <property type="molecule type" value="Genomic_DNA"/>
</dbReference>
<evidence type="ECO:0000313" key="2">
    <source>
        <dbReference type="EMBL" id="MBB2175164.1"/>
    </source>
</evidence>
<dbReference type="Gene3D" id="3.40.50.300">
    <property type="entry name" value="P-loop containing nucleotide triphosphate hydrolases"/>
    <property type="match status" value="1"/>
</dbReference>
<name>A0A7W4J5R2_9PROT</name>
<dbReference type="SUPFAM" id="SSF52540">
    <property type="entry name" value="P-loop containing nucleoside triphosphate hydrolases"/>
    <property type="match status" value="1"/>
</dbReference>
<keyword evidence="3" id="KW-1185">Reference proteome</keyword>
<comment type="caution">
    <text evidence="2">The sequence shown here is derived from an EMBL/GenBank/DDBJ whole genome shotgun (WGS) entry which is preliminary data.</text>
</comment>
<dbReference type="InterPro" id="IPR027417">
    <property type="entry name" value="P-loop_NTPase"/>
</dbReference>
<evidence type="ECO:0000256" key="1">
    <source>
        <dbReference type="SAM" id="Coils"/>
    </source>
</evidence>
<evidence type="ECO:0000313" key="3">
    <source>
        <dbReference type="Proteomes" id="UP000561066"/>
    </source>
</evidence>
<reference evidence="2 3" key="1">
    <citation type="submission" date="2020-04" db="EMBL/GenBank/DDBJ databases">
        <title>Description of novel Gluconacetobacter.</title>
        <authorList>
            <person name="Sombolestani A."/>
        </authorList>
    </citation>
    <scope>NUCLEOTIDE SEQUENCE [LARGE SCALE GENOMIC DNA]</scope>
    <source>
        <strain evidence="2 3">LMG 21312</strain>
    </source>
</reference>
<organism evidence="2 3">
    <name type="scientific">Gluconacetobacter johannae</name>
    <dbReference type="NCBI Taxonomy" id="112140"/>
    <lineage>
        <taxon>Bacteria</taxon>
        <taxon>Pseudomonadati</taxon>
        <taxon>Pseudomonadota</taxon>
        <taxon>Alphaproteobacteria</taxon>
        <taxon>Acetobacterales</taxon>
        <taxon>Acetobacteraceae</taxon>
        <taxon>Gluconacetobacter</taxon>
    </lineage>
</organism>
<dbReference type="RefSeq" id="WP_182941714.1">
    <property type="nucleotide sequence ID" value="NZ_JABEQH010000005.1"/>
</dbReference>
<feature type="coiled-coil region" evidence="1">
    <location>
        <begin position="302"/>
        <end position="380"/>
    </location>
</feature>
<dbReference type="AlphaFoldDB" id="A0A7W4J5R2"/>
<feature type="non-terminal residue" evidence="2">
    <location>
        <position position="635"/>
    </location>
</feature>
<dbReference type="Proteomes" id="UP000561066">
    <property type="component" value="Unassembled WGS sequence"/>
</dbReference>
<protein>
    <recommendedName>
        <fullName evidence="4">Rad50/SbcC-type AAA domain-containing protein</fullName>
    </recommendedName>
</protein>
<keyword evidence="1" id="KW-0175">Coiled coil</keyword>
<sequence>MMLRGLEVEQVRRFGDPVRLSGLGPGLNLLAAPNEFGKSTLLAALRAVFMLQHGSKSEAVRSLQPYGQSASPRIAADFTIDGTEYRIEKRFVSRPAARLTEGGRVLEGEEAEAHLQRLIGLEPGKRGTEALGIMAALWVGQGQSLAQPELSDPARTTVRTCLEADLGAMTGGAEAERILARVRADLAILQDGRGNPKGRYRAAIEGEAEAADEIARLDARRRMLEDDLAAMAECRRRLAHEDNADRREKEHAVLAEARRLRDRLREYDALYRAACAAQAHAAARVEAAGQDIARRAAWQAELDGETARLTDLAEALDLAEARHAAAQAAHAARQQAVEATERARATARRALDRVEAHLALARLQRERLDEATRLDRLEQAEAEVARAGLRLAACTMDGARMSAIRQAERAVQAARAASRAQATVLNVTLEDGGEGRLVLDGRVLHSGPVDLTDSATLHIDGVGTIRIEPASGDRARLRAELAAAEDALRRMLDQAGCADPDAAETALAQRRQADLALNAARSVLAHLLPGTQDVAAALAEARRNVTALDERIARQAAALAQGPDTAGVEPDADVAAAHDRALRAMQAADARAADARQALFAPDETLRQAAADLARARAEAQSAREAAGRLARDMA</sequence>
<proteinExistence type="predicted"/>
<gene>
    <name evidence="2" type="ORF">HLH21_04385</name>
</gene>